<keyword evidence="1 4" id="KW-0808">Transferase</keyword>
<organism evidence="4 5">
    <name type="scientific">Amycolatopsis jiangsuensis</name>
    <dbReference type="NCBI Taxonomy" id="1181879"/>
    <lineage>
        <taxon>Bacteria</taxon>
        <taxon>Bacillati</taxon>
        <taxon>Actinomycetota</taxon>
        <taxon>Actinomycetes</taxon>
        <taxon>Pseudonocardiales</taxon>
        <taxon>Pseudonocardiaceae</taxon>
        <taxon>Amycolatopsis</taxon>
    </lineage>
</organism>
<dbReference type="SUPFAM" id="SSF55729">
    <property type="entry name" value="Acyl-CoA N-acyltransferases (Nat)"/>
    <property type="match status" value="1"/>
</dbReference>
<gene>
    <name evidence="4" type="ORF">BJY18_006147</name>
</gene>
<sequence length="166" mass="18229">MIRLATPTDLPLLTELERAAGAVFRDVGMAAIADDEPASPEQLAVFQTGGRCWVYEEDARPAGYVLAAEVDGFGHVEQVSVRPEHTGRGLGRRLIDTVGEWAVAGGLPGLTLTTFTDVPWNGPYYARLGFCPLPPEEQGPHLRAIRQAEIDRGLDRWPRMAMLRLH</sequence>
<name>A0A840J5F4_9PSEU</name>
<evidence type="ECO:0000313" key="5">
    <source>
        <dbReference type="Proteomes" id="UP000581769"/>
    </source>
</evidence>
<dbReference type="Proteomes" id="UP000581769">
    <property type="component" value="Unassembled WGS sequence"/>
</dbReference>
<comment type="caution">
    <text evidence="4">The sequence shown here is derived from an EMBL/GenBank/DDBJ whole genome shotgun (WGS) entry which is preliminary data.</text>
</comment>
<dbReference type="Gene3D" id="3.40.630.30">
    <property type="match status" value="1"/>
</dbReference>
<dbReference type="InterPro" id="IPR000182">
    <property type="entry name" value="GNAT_dom"/>
</dbReference>
<dbReference type="InterPro" id="IPR016181">
    <property type="entry name" value="Acyl_CoA_acyltransferase"/>
</dbReference>
<evidence type="ECO:0000313" key="4">
    <source>
        <dbReference type="EMBL" id="MBB4688662.1"/>
    </source>
</evidence>
<dbReference type="PROSITE" id="PS51186">
    <property type="entry name" value="GNAT"/>
    <property type="match status" value="1"/>
</dbReference>
<dbReference type="CDD" id="cd04301">
    <property type="entry name" value="NAT_SF"/>
    <property type="match status" value="1"/>
</dbReference>
<keyword evidence="5" id="KW-1185">Reference proteome</keyword>
<dbReference type="PANTHER" id="PTHR43800">
    <property type="entry name" value="PEPTIDYL-LYSINE N-ACETYLTRANSFERASE YJAB"/>
    <property type="match status" value="1"/>
</dbReference>
<feature type="domain" description="N-acetyltransferase" evidence="3">
    <location>
        <begin position="1"/>
        <end position="149"/>
    </location>
</feature>
<evidence type="ECO:0000259" key="3">
    <source>
        <dbReference type="PROSITE" id="PS51186"/>
    </source>
</evidence>
<dbReference type="EMBL" id="JACHMG010000001">
    <property type="protein sequence ID" value="MBB4688662.1"/>
    <property type="molecule type" value="Genomic_DNA"/>
</dbReference>
<reference evidence="4 5" key="1">
    <citation type="submission" date="2020-08" db="EMBL/GenBank/DDBJ databases">
        <title>Sequencing the genomes of 1000 actinobacteria strains.</title>
        <authorList>
            <person name="Klenk H.-P."/>
        </authorList>
    </citation>
    <scope>NUCLEOTIDE SEQUENCE [LARGE SCALE GENOMIC DNA]</scope>
    <source>
        <strain evidence="4 5">DSM 45859</strain>
    </source>
</reference>
<accession>A0A840J5F4</accession>
<protein>
    <submittedName>
        <fullName evidence="4">GNAT superfamily N-acetyltransferase</fullName>
    </submittedName>
</protein>
<proteinExistence type="predicted"/>
<dbReference type="GO" id="GO:0016747">
    <property type="term" value="F:acyltransferase activity, transferring groups other than amino-acyl groups"/>
    <property type="evidence" value="ECO:0007669"/>
    <property type="project" value="InterPro"/>
</dbReference>
<dbReference type="RefSeq" id="WP_184783314.1">
    <property type="nucleotide sequence ID" value="NZ_JACHMG010000001.1"/>
</dbReference>
<evidence type="ECO:0000256" key="2">
    <source>
        <dbReference type="ARBA" id="ARBA00023315"/>
    </source>
</evidence>
<evidence type="ECO:0000256" key="1">
    <source>
        <dbReference type="ARBA" id="ARBA00022679"/>
    </source>
</evidence>
<dbReference type="AlphaFoldDB" id="A0A840J5F4"/>
<dbReference type="PANTHER" id="PTHR43800:SF1">
    <property type="entry name" value="PEPTIDYL-LYSINE N-ACETYLTRANSFERASE YJAB"/>
    <property type="match status" value="1"/>
</dbReference>
<dbReference type="Pfam" id="PF00583">
    <property type="entry name" value="Acetyltransf_1"/>
    <property type="match status" value="1"/>
</dbReference>
<keyword evidence="2" id="KW-0012">Acyltransferase</keyword>